<evidence type="ECO:0000313" key="3">
    <source>
        <dbReference type="Proteomes" id="UP000778951"/>
    </source>
</evidence>
<evidence type="ECO:0000313" key="2">
    <source>
        <dbReference type="EMBL" id="NIZ69093.1"/>
    </source>
</evidence>
<feature type="region of interest" description="Disordered" evidence="1">
    <location>
        <begin position="357"/>
        <end position="389"/>
    </location>
</feature>
<proteinExistence type="predicted"/>
<dbReference type="Proteomes" id="UP000778951">
    <property type="component" value="Unassembled WGS sequence"/>
</dbReference>
<protein>
    <recommendedName>
        <fullName evidence="4">SH3 domain-containing protein</fullName>
    </recommendedName>
</protein>
<sequence length="389" mass="44386">MKLLPFNPKYSLGLLLFLSIFLFSCSKEKESNSEALTTQDLQILQDRQEQKVRTMWVMANQIPLFVSLPTANQSQADVFLMQGDKVRVLDETIYTSDLERSYLYVQNLADNRRGYIPLAYLIDETYAIGMTTEYTTHYFQPDRRFGASSAIFVPAYRLIFSNDSQGLSPFVAYKSVDLLGNPLEGYLERKVVHFSPQLLQAHALYQRAFFSDDWQTTIKYAQQIQRDHANTPFAKLASDLLDLQNMSALGKQLRLFARSYPAHRAPDNQERAIPIYSKPHDRARVLGYLTDDRRLTIVAGYGENQAIHLIDSPYAWYLIDRQGWVPASAITLEGLIEELHFSLATPEEEELAWLAELDQGDSESQSASNQDTMTQNAIEEVDIPITQGE</sequence>
<organism evidence="2 3">
    <name type="scientific">Entomospira culicis</name>
    <dbReference type="NCBI Taxonomy" id="2719989"/>
    <lineage>
        <taxon>Bacteria</taxon>
        <taxon>Pseudomonadati</taxon>
        <taxon>Spirochaetota</taxon>
        <taxon>Spirochaetia</taxon>
        <taxon>Spirochaetales</taxon>
        <taxon>Spirochaetaceae</taxon>
        <taxon>Entomospira</taxon>
    </lineage>
</organism>
<dbReference type="AlphaFoldDB" id="A0A968GEM1"/>
<name>A0A968GEM1_9SPIO</name>
<evidence type="ECO:0000256" key="1">
    <source>
        <dbReference type="SAM" id="MobiDB-lite"/>
    </source>
</evidence>
<accession>A0A968GEM1</accession>
<evidence type="ECO:0008006" key="4">
    <source>
        <dbReference type="Google" id="ProtNLM"/>
    </source>
</evidence>
<comment type="caution">
    <text evidence="2">The sequence shown here is derived from an EMBL/GenBank/DDBJ whole genome shotgun (WGS) entry which is preliminary data.</text>
</comment>
<gene>
    <name evidence="2" type="ORF">HCT48_02555</name>
</gene>
<dbReference type="EMBL" id="JAATLM010000001">
    <property type="protein sequence ID" value="NIZ69093.1"/>
    <property type="molecule type" value="Genomic_DNA"/>
</dbReference>
<dbReference type="RefSeq" id="WP_167695194.1">
    <property type="nucleotide sequence ID" value="NZ_CP118181.1"/>
</dbReference>
<reference evidence="2" key="1">
    <citation type="submission" date="2020-03" db="EMBL/GenBank/DDBJ databases">
        <title>Spirochaetal bacteria isolated from arthropods constitute a novel genus Entomospira genus novum within the order Spirochaetales.</title>
        <authorList>
            <person name="Grana-Miraglia L."/>
            <person name="Sikutova S."/>
            <person name="Fingerle V."/>
            <person name="Sing A."/>
            <person name="Castillo-Ramirez S."/>
            <person name="Margos G."/>
            <person name="Rudolf I."/>
        </authorList>
    </citation>
    <scope>NUCLEOTIDE SEQUENCE</scope>
    <source>
        <strain evidence="2">BR149</strain>
    </source>
</reference>
<feature type="compositionally biased region" description="Polar residues" evidence="1">
    <location>
        <begin position="362"/>
        <end position="377"/>
    </location>
</feature>
<dbReference type="PROSITE" id="PS51257">
    <property type="entry name" value="PROKAR_LIPOPROTEIN"/>
    <property type="match status" value="1"/>
</dbReference>
<keyword evidence="3" id="KW-1185">Reference proteome</keyword>